<keyword evidence="5 7" id="KW-1133">Transmembrane helix</keyword>
<evidence type="ECO:0000259" key="8">
    <source>
        <dbReference type="PROSITE" id="PS50850"/>
    </source>
</evidence>
<feature type="transmembrane region" description="Helical" evidence="7">
    <location>
        <begin position="91"/>
        <end position="118"/>
    </location>
</feature>
<keyword evidence="3" id="KW-1003">Cell membrane</keyword>
<keyword evidence="10" id="KW-1185">Reference proteome</keyword>
<name>A0ABU5C9L0_9BACI</name>
<dbReference type="SUPFAM" id="SSF103473">
    <property type="entry name" value="MFS general substrate transporter"/>
    <property type="match status" value="1"/>
</dbReference>
<evidence type="ECO:0000256" key="2">
    <source>
        <dbReference type="ARBA" id="ARBA00022448"/>
    </source>
</evidence>
<dbReference type="InterPro" id="IPR036259">
    <property type="entry name" value="MFS_trans_sf"/>
</dbReference>
<evidence type="ECO:0000256" key="3">
    <source>
        <dbReference type="ARBA" id="ARBA00022475"/>
    </source>
</evidence>
<feature type="domain" description="Major facilitator superfamily (MFS) profile" evidence="8">
    <location>
        <begin position="1"/>
        <end position="123"/>
    </location>
</feature>
<comment type="subcellular location">
    <subcellularLocation>
        <location evidence="1">Cell membrane</location>
        <topology evidence="1">Multi-pass membrane protein</topology>
    </subcellularLocation>
</comment>
<gene>
    <name evidence="9" type="ORF">RWE15_18720</name>
</gene>
<dbReference type="Proteomes" id="UP001281447">
    <property type="component" value="Unassembled WGS sequence"/>
</dbReference>
<reference evidence="9 10" key="1">
    <citation type="submission" date="2023-10" db="EMBL/GenBank/DDBJ databases">
        <title>Virgibacillus halophilus 5B73C genome.</title>
        <authorList>
            <person name="Miliotis G."/>
            <person name="Sengupta P."/>
            <person name="Hameed A."/>
            <person name="Chuvochina M."/>
            <person name="Mcdonagh F."/>
            <person name="Simpson A.C."/>
            <person name="Singh N.K."/>
            <person name="Rekha P.D."/>
            <person name="Raman K."/>
            <person name="Hugenholtz P."/>
            <person name="Venkateswaran K."/>
        </authorList>
    </citation>
    <scope>NUCLEOTIDE SEQUENCE [LARGE SCALE GENOMIC DNA]</scope>
    <source>
        <strain evidence="9 10">5B73C</strain>
    </source>
</reference>
<evidence type="ECO:0000256" key="4">
    <source>
        <dbReference type="ARBA" id="ARBA00022692"/>
    </source>
</evidence>
<proteinExistence type="predicted"/>
<evidence type="ECO:0000256" key="7">
    <source>
        <dbReference type="SAM" id="Phobius"/>
    </source>
</evidence>
<organism evidence="9 10">
    <name type="scientific">Tigheibacillus halophilus</name>
    <dbReference type="NCBI Taxonomy" id="361280"/>
    <lineage>
        <taxon>Bacteria</taxon>
        <taxon>Bacillati</taxon>
        <taxon>Bacillota</taxon>
        <taxon>Bacilli</taxon>
        <taxon>Bacillales</taxon>
        <taxon>Bacillaceae</taxon>
        <taxon>Tigheibacillus</taxon>
    </lineage>
</organism>
<dbReference type="InterPro" id="IPR020846">
    <property type="entry name" value="MFS_dom"/>
</dbReference>
<dbReference type="EMBL" id="JAWDIP010000004">
    <property type="protein sequence ID" value="MDY0396029.1"/>
    <property type="molecule type" value="Genomic_DNA"/>
</dbReference>
<protein>
    <submittedName>
        <fullName evidence="9">MFS transporter</fullName>
    </submittedName>
</protein>
<dbReference type="InterPro" id="IPR011701">
    <property type="entry name" value="MFS"/>
</dbReference>
<evidence type="ECO:0000256" key="5">
    <source>
        <dbReference type="ARBA" id="ARBA00022989"/>
    </source>
</evidence>
<dbReference type="Pfam" id="PF07690">
    <property type="entry name" value="MFS_1"/>
    <property type="match status" value="1"/>
</dbReference>
<keyword evidence="4 7" id="KW-0812">Transmembrane</keyword>
<comment type="caution">
    <text evidence="9">The sequence shown here is derived from an EMBL/GenBank/DDBJ whole genome shotgun (WGS) entry which is preliminary data.</text>
</comment>
<dbReference type="PROSITE" id="PS50850">
    <property type="entry name" value="MFS"/>
    <property type="match status" value="1"/>
</dbReference>
<evidence type="ECO:0000313" key="9">
    <source>
        <dbReference type="EMBL" id="MDY0396029.1"/>
    </source>
</evidence>
<keyword evidence="6 7" id="KW-0472">Membrane</keyword>
<dbReference type="PANTHER" id="PTHR23513">
    <property type="entry name" value="INTEGRAL MEMBRANE EFFLUX PROTEIN-RELATED"/>
    <property type="match status" value="1"/>
</dbReference>
<accession>A0ABU5C9L0</accession>
<dbReference type="PANTHER" id="PTHR23513:SF6">
    <property type="entry name" value="MAJOR FACILITATOR SUPERFAMILY ASSOCIATED DOMAIN-CONTAINING PROTEIN"/>
    <property type="match status" value="1"/>
</dbReference>
<sequence>MNKRTILFISDFSRALLIGLLLLFLWTDTVTSIHLIVLAALFGISDAFSYPALNSMVPMLLPAEHLQRGNSIIQMTGQISPILGPALGGSLIAFIGFTGVFTTALVMLFISAVTVLLIRLQEEKEVMEKTPRLC</sequence>
<evidence type="ECO:0000256" key="6">
    <source>
        <dbReference type="ARBA" id="ARBA00023136"/>
    </source>
</evidence>
<evidence type="ECO:0000256" key="1">
    <source>
        <dbReference type="ARBA" id="ARBA00004651"/>
    </source>
</evidence>
<dbReference type="Gene3D" id="1.20.1250.20">
    <property type="entry name" value="MFS general substrate transporter like domains"/>
    <property type="match status" value="1"/>
</dbReference>
<keyword evidence="2" id="KW-0813">Transport</keyword>
<evidence type="ECO:0000313" key="10">
    <source>
        <dbReference type="Proteomes" id="UP001281447"/>
    </source>
</evidence>